<comment type="function">
    <text evidence="1 13">Transfers the gamma-phosphate of ATP to the 4'-position of a tetraacyldisaccharide 1-phosphate intermediate (termed DS-1-P) to form tetraacyldisaccharide 1,4'-bis-phosphate (lipid IVA).</text>
</comment>
<dbReference type="SUPFAM" id="SSF52540">
    <property type="entry name" value="P-loop containing nucleoside triphosphate hydrolases"/>
    <property type="match status" value="1"/>
</dbReference>
<dbReference type="PANTHER" id="PTHR42724:SF1">
    <property type="entry name" value="TETRAACYLDISACCHARIDE 4'-KINASE, MITOCHONDRIAL-RELATED"/>
    <property type="match status" value="1"/>
</dbReference>
<sequence length="402" mass="45766">MKETLEEFEQWGADVIFGRARGFRATMMRLLLWMLSGLFRLAVKLRLRRYRSGSKQQAYLGMQVVSIGNLTVGGTGKTPVVELFARELEKRGRRPAILSRGYKSKKLKQVQEWVSRENGQVIPEESMPKVVSQGGEPILKVKYAGDEPWMLANNLPGVSVVVDKDRVKGGRFAMQELDADMLILDDGMQYLDLAHSIDVVLIDQNAPFGTGQMLPRGTLREPARNLCRADYIFITKCDGSSNARLIERMRKHNRHAEIIECTHGPQYLEDLFSGEQLPLEFLKDKYVAAISGIAVPESFENLLKKLGAQVEFHRVFSDHHNFNQKDIDGFMLRCIRRDIDMIVTTEKDAVRFIKPTELDVPVYFLRIEVDILEGQDVWERLVGRICGQKPVADPLLMRQMAG</sequence>
<proteinExistence type="inferred from homology"/>
<feature type="binding site" evidence="13">
    <location>
        <begin position="71"/>
        <end position="78"/>
    </location>
    <ligand>
        <name>ATP</name>
        <dbReference type="ChEBI" id="CHEBI:30616"/>
    </ligand>
</feature>
<dbReference type="Proteomes" id="UP000557872">
    <property type="component" value="Unassembled WGS sequence"/>
</dbReference>
<evidence type="ECO:0000256" key="11">
    <source>
        <dbReference type="ARBA" id="ARBA00023098"/>
    </source>
</evidence>
<evidence type="ECO:0000256" key="1">
    <source>
        <dbReference type="ARBA" id="ARBA00002274"/>
    </source>
</evidence>
<evidence type="ECO:0000256" key="7">
    <source>
        <dbReference type="ARBA" id="ARBA00022679"/>
    </source>
</evidence>
<comment type="pathway">
    <text evidence="2 13">Glycolipid biosynthesis; lipid IV(A) biosynthesis; lipid IV(A) from (3R)-3-hydroxytetradecanoyl-[acyl-carrier-protein] and UDP-N-acetyl-alpha-D-glucosamine: step 6/6.</text>
</comment>
<evidence type="ECO:0000256" key="6">
    <source>
        <dbReference type="ARBA" id="ARBA00022556"/>
    </source>
</evidence>
<dbReference type="GO" id="GO:0005524">
    <property type="term" value="F:ATP binding"/>
    <property type="evidence" value="ECO:0007669"/>
    <property type="project" value="UniProtKB-UniRule"/>
</dbReference>
<evidence type="ECO:0000256" key="10">
    <source>
        <dbReference type="ARBA" id="ARBA00022840"/>
    </source>
</evidence>
<keyword evidence="10 13" id="KW-0067">ATP-binding</keyword>
<keyword evidence="9 13" id="KW-0418">Kinase</keyword>
<keyword evidence="6 13" id="KW-0441">Lipid A biosynthesis</keyword>
<dbReference type="Pfam" id="PF02606">
    <property type="entry name" value="LpxK"/>
    <property type="match status" value="1"/>
</dbReference>
<organism evidence="14 15">
    <name type="scientific">Oceaniferula marina</name>
    <dbReference type="NCBI Taxonomy" id="2748318"/>
    <lineage>
        <taxon>Bacteria</taxon>
        <taxon>Pseudomonadati</taxon>
        <taxon>Verrucomicrobiota</taxon>
        <taxon>Verrucomicrobiia</taxon>
        <taxon>Verrucomicrobiales</taxon>
        <taxon>Verrucomicrobiaceae</taxon>
        <taxon>Oceaniferula</taxon>
    </lineage>
</organism>
<dbReference type="GO" id="GO:0009029">
    <property type="term" value="F:lipid-A 4'-kinase activity"/>
    <property type="evidence" value="ECO:0007669"/>
    <property type="project" value="UniProtKB-UniRule"/>
</dbReference>
<dbReference type="GO" id="GO:0005886">
    <property type="term" value="C:plasma membrane"/>
    <property type="evidence" value="ECO:0007669"/>
    <property type="project" value="TreeGrafter"/>
</dbReference>
<protein>
    <recommendedName>
        <fullName evidence="4 13">Tetraacyldisaccharide 4'-kinase</fullName>
        <ecNumber evidence="3 13">2.7.1.130</ecNumber>
    </recommendedName>
    <alternativeName>
        <fullName evidence="12 13">Lipid A 4'-kinase</fullName>
    </alternativeName>
</protein>
<dbReference type="UniPathway" id="UPA00359">
    <property type="reaction ID" value="UER00482"/>
</dbReference>
<comment type="catalytic activity">
    <reaction evidence="13">
        <text>a lipid A disaccharide + ATP = a lipid IVA + ADP + H(+)</text>
        <dbReference type="Rhea" id="RHEA:67840"/>
        <dbReference type="ChEBI" id="CHEBI:15378"/>
        <dbReference type="ChEBI" id="CHEBI:30616"/>
        <dbReference type="ChEBI" id="CHEBI:176343"/>
        <dbReference type="ChEBI" id="CHEBI:176425"/>
        <dbReference type="ChEBI" id="CHEBI:456216"/>
        <dbReference type="EC" id="2.7.1.130"/>
    </reaction>
</comment>
<keyword evidence="7 13" id="KW-0808">Transferase</keyword>
<evidence type="ECO:0000256" key="12">
    <source>
        <dbReference type="ARBA" id="ARBA00029757"/>
    </source>
</evidence>
<dbReference type="EC" id="2.7.1.130" evidence="3 13"/>
<evidence type="ECO:0000256" key="3">
    <source>
        <dbReference type="ARBA" id="ARBA00012071"/>
    </source>
</evidence>
<name>A0A851GKU8_9BACT</name>
<dbReference type="EMBL" id="JACBAZ010000021">
    <property type="protein sequence ID" value="NWK57672.1"/>
    <property type="molecule type" value="Genomic_DNA"/>
</dbReference>
<dbReference type="HAMAP" id="MF_00409">
    <property type="entry name" value="LpxK"/>
    <property type="match status" value="1"/>
</dbReference>
<evidence type="ECO:0000256" key="2">
    <source>
        <dbReference type="ARBA" id="ARBA00004870"/>
    </source>
</evidence>
<keyword evidence="8 13" id="KW-0547">Nucleotide-binding</keyword>
<keyword evidence="11 13" id="KW-0443">Lipid metabolism</keyword>
<dbReference type="AlphaFoldDB" id="A0A851GKU8"/>
<dbReference type="InterPro" id="IPR027417">
    <property type="entry name" value="P-loop_NTPase"/>
</dbReference>
<evidence type="ECO:0000256" key="13">
    <source>
        <dbReference type="HAMAP-Rule" id="MF_00409"/>
    </source>
</evidence>
<reference evidence="14 15" key="1">
    <citation type="submission" date="2020-07" db="EMBL/GenBank/DDBJ databases">
        <title>Roseicoccus Jingziensis gen. nov., sp. nov., isolated from coastal seawater.</title>
        <authorList>
            <person name="Feng X."/>
        </authorList>
    </citation>
    <scope>NUCLEOTIDE SEQUENCE [LARGE SCALE GENOMIC DNA]</scope>
    <source>
        <strain evidence="14 15">N1E253</strain>
    </source>
</reference>
<comment type="similarity">
    <text evidence="13">Belongs to the LpxK family.</text>
</comment>
<comment type="caution">
    <text evidence="14">The sequence shown here is derived from an EMBL/GenBank/DDBJ whole genome shotgun (WGS) entry which is preliminary data.</text>
</comment>
<dbReference type="PANTHER" id="PTHR42724">
    <property type="entry name" value="TETRAACYLDISACCHARIDE 4'-KINASE"/>
    <property type="match status" value="1"/>
</dbReference>
<gene>
    <name evidence="13 14" type="primary">lpxK</name>
    <name evidence="14" type="ORF">HW115_18790</name>
</gene>
<evidence type="ECO:0000256" key="8">
    <source>
        <dbReference type="ARBA" id="ARBA00022741"/>
    </source>
</evidence>
<keyword evidence="5 13" id="KW-0444">Lipid biosynthesis</keyword>
<dbReference type="InterPro" id="IPR003758">
    <property type="entry name" value="LpxK"/>
</dbReference>
<keyword evidence="15" id="KW-1185">Reference proteome</keyword>
<evidence type="ECO:0000256" key="5">
    <source>
        <dbReference type="ARBA" id="ARBA00022516"/>
    </source>
</evidence>
<evidence type="ECO:0000256" key="4">
    <source>
        <dbReference type="ARBA" id="ARBA00016436"/>
    </source>
</evidence>
<dbReference type="GO" id="GO:0009245">
    <property type="term" value="P:lipid A biosynthetic process"/>
    <property type="evidence" value="ECO:0007669"/>
    <property type="project" value="UniProtKB-UniRule"/>
</dbReference>
<dbReference type="GO" id="GO:0009244">
    <property type="term" value="P:lipopolysaccharide core region biosynthetic process"/>
    <property type="evidence" value="ECO:0007669"/>
    <property type="project" value="TreeGrafter"/>
</dbReference>
<evidence type="ECO:0000313" key="15">
    <source>
        <dbReference type="Proteomes" id="UP000557872"/>
    </source>
</evidence>
<dbReference type="NCBIfam" id="TIGR00682">
    <property type="entry name" value="lpxK"/>
    <property type="match status" value="1"/>
</dbReference>
<accession>A0A851GKU8</accession>
<evidence type="ECO:0000256" key="9">
    <source>
        <dbReference type="ARBA" id="ARBA00022777"/>
    </source>
</evidence>
<evidence type="ECO:0000313" key="14">
    <source>
        <dbReference type="EMBL" id="NWK57672.1"/>
    </source>
</evidence>